<dbReference type="Proteomes" id="UP000324222">
    <property type="component" value="Unassembled WGS sequence"/>
</dbReference>
<accession>A0A5B7H2H1</accession>
<sequence length="74" mass="8201">MHAVLCPLPPQSLKTLPEYLDVGIVIIHFSIPLKTTETPPRVTSTTTVSTDNPKTEVETVRNKTAAQIMRKTNE</sequence>
<proteinExistence type="predicted"/>
<keyword evidence="3" id="KW-1185">Reference proteome</keyword>
<reference evidence="2 3" key="1">
    <citation type="submission" date="2019-05" db="EMBL/GenBank/DDBJ databases">
        <title>Another draft genome of Portunus trituberculatus and its Hox gene families provides insights of decapod evolution.</title>
        <authorList>
            <person name="Jeong J.-H."/>
            <person name="Song I."/>
            <person name="Kim S."/>
            <person name="Choi T."/>
            <person name="Kim D."/>
            <person name="Ryu S."/>
            <person name="Kim W."/>
        </authorList>
    </citation>
    <scope>NUCLEOTIDE SEQUENCE [LARGE SCALE GENOMIC DNA]</scope>
    <source>
        <tissue evidence="2">Muscle</tissue>
    </source>
</reference>
<name>A0A5B7H2H1_PORTR</name>
<feature type="compositionally biased region" description="Low complexity" evidence="1">
    <location>
        <begin position="38"/>
        <end position="50"/>
    </location>
</feature>
<evidence type="ECO:0000313" key="2">
    <source>
        <dbReference type="EMBL" id="MPC63024.1"/>
    </source>
</evidence>
<gene>
    <name evidence="2" type="ORF">E2C01_057116</name>
</gene>
<organism evidence="2 3">
    <name type="scientific">Portunus trituberculatus</name>
    <name type="common">Swimming crab</name>
    <name type="synonym">Neptunus trituberculatus</name>
    <dbReference type="NCBI Taxonomy" id="210409"/>
    <lineage>
        <taxon>Eukaryota</taxon>
        <taxon>Metazoa</taxon>
        <taxon>Ecdysozoa</taxon>
        <taxon>Arthropoda</taxon>
        <taxon>Crustacea</taxon>
        <taxon>Multicrustacea</taxon>
        <taxon>Malacostraca</taxon>
        <taxon>Eumalacostraca</taxon>
        <taxon>Eucarida</taxon>
        <taxon>Decapoda</taxon>
        <taxon>Pleocyemata</taxon>
        <taxon>Brachyura</taxon>
        <taxon>Eubrachyura</taxon>
        <taxon>Portunoidea</taxon>
        <taxon>Portunidae</taxon>
        <taxon>Portuninae</taxon>
        <taxon>Portunus</taxon>
    </lineage>
</organism>
<dbReference type="AlphaFoldDB" id="A0A5B7H2H1"/>
<evidence type="ECO:0000256" key="1">
    <source>
        <dbReference type="SAM" id="MobiDB-lite"/>
    </source>
</evidence>
<feature type="region of interest" description="Disordered" evidence="1">
    <location>
        <begin position="38"/>
        <end position="59"/>
    </location>
</feature>
<protein>
    <submittedName>
        <fullName evidence="2">Uncharacterized protein</fullName>
    </submittedName>
</protein>
<comment type="caution">
    <text evidence="2">The sequence shown here is derived from an EMBL/GenBank/DDBJ whole genome shotgun (WGS) entry which is preliminary data.</text>
</comment>
<evidence type="ECO:0000313" key="3">
    <source>
        <dbReference type="Proteomes" id="UP000324222"/>
    </source>
</evidence>
<dbReference type="EMBL" id="VSRR010020333">
    <property type="protein sequence ID" value="MPC63024.1"/>
    <property type="molecule type" value="Genomic_DNA"/>
</dbReference>